<dbReference type="Proteomes" id="UP000789920">
    <property type="component" value="Unassembled WGS sequence"/>
</dbReference>
<comment type="caution">
    <text evidence="1">The sequence shown here is derived from an EMBL/GenBank/DDBJ whole genome shotgun (WGS) entry which is preliminary data.</text>
</comment>
<keyword evidence="2" id="KW-1185">Reference proteome</keyword>
<gene>
    <name evidence="1" type="ORF">RPERSI_LOCUS1080</name>
</gene>
<dbReference type="EMBL" id="CAJVQC010000898">
    <property type="protein sequence ID" value="CAG8483440.1"/>
    <property type="molecule type" value="Genomic_DNA"/>
</dbReference>
<organism evidence="1 2">
    <name type="scientific">Racocetra persica</name>
    <dbReference type="NCBI Taxonomy" id="160502"/>
    <lineage>
        <taxon>Eukaryota</taxon>
        <taxon>Fungi</taxon>
        <taxon>Fungi incertae sedis</taxon>
        <taxon>Mucoromycota</taxon>
        <taxon>Glomeromycotina</taxon>
        <taxon>Glomeromycetes</taxon>
        <taxon>Diversisporales</taxon>
        <taxon>Gigasporaceae</taxon>
        <taxon>Racocetra</taxon>
    </lineage>
</organism>
<reference evidence="1" key="1">
    <citation type="submission" date="2021-06" db="EMBL/GenBank/DDBJ databases">
        <authorList>
            <person name="Kallberg Y."/>
            <person name="Tangrot J."/>
            <person name="Rosling A."/>
        </authorList>
    </citation>
    <scope>NUCLEOTIDE SEQUENCE</scope>
    <source>
        <strain evidence="1">MA461A</strain>
    </source>
</reference>
<name>A0ACA9KN26_9GLOM</name>
<sequence>MANLIPLLSSSFELTVGEISRYRIQFDSTEHSPSTAWPPSNLIVKITNETPILYRGAVLSGPYNISASCIETEHAKRLKFHPDNLFTPNLKPAIKCGETWQLKLIVPSNGIGDWTIDILCEILFSSNKVKYNISVFACIPEKASIIDEFQIFDGKAIVSQDGTTSVYSSSIKYEFLKPHDILKMPDLTTFSTRDIHLVVLTHGIHGSMLDELYLKEALEEKYIDRKTDRIGFFMSDVNHSCTEDGIEMCGKRLAMELLKYVEWPWSLNNNDRDNISNANDSRNKPLISKISLIGHSMGGLINAFMAGYLYSVTNGAFFNDVQPIHFITIATPWLGSTDLSWYIKVGLKFGVIGQTGKDLALISRSTEEQENAKGAVNEDTGEEQPLLLALARLMSPSHIAISKFRNRTLYANIANDLIVSFRTSSLYFHKYDDELSFKCTINDHLRHAFTSLNPLEITTDYLSRSVKGSSPIVYDMVVKPEDVPPPKEEEEMDMSIEEQIAREWHKDLSWRKVFVRLEGEAHTHVIVRRKWLNAAGWQVIEHLVNEHDF</sequence>
<protein>
    <submittedName>
        <fullName evidence="1">35101_t:CDS:1</fullName>
    </submittedName>
</protein>
<evidence type="ECO:0000313" key="1">
    <source>
        <dbReference type="EMBL" id="CAG8483440.1"/>
    </source>
</evidence>
<proteinExistence type="predicted"/>
<evidence type="ECO:0000313" key="2">
    <source>
        <dbReference type="Proteomes" id="UP000789920"/>
    </source>
</evidence>
<accession>A0ACA9KN26</accession>